<protein>
    <submittedName>
        <fullName evidence="3">Esterase/lipase</fullName>
    </submittedName>
</protein>
<sequence length="365" mass="41364">MLYYHVFIMVNYDLSPKMKRLVALLDRVSLNDPEDLTPKRIQEINDISIPNNAVMRRLLGKKASNIDSKTFIIPVTDGVVTGYYFEKRGTRELSDLTPLIIFYHGGGWVWGNMNLYNFFCARLADITHASVLSVDYRLAPKYKFPTAVEDCYDTLIWAAAGCRYWKTDPDRIYLVGDSAGGNLAAVVSRLARDRKGPAIAGQVLLYPVTDGRMRTTSYAKYKDSPTLTDKQMAFFINNYQREPKDILNPSFSPLLGKDHSRLPQTLIIGAEYDPLHDDGMLYADALASADTPVKYLEVKKTIHGFINYPNATGSEETECALIQFIGGRPVQQVALITRREWNKAMKKELRNIKKQSKYHISAEVQ</sequence>
<proteinExistence type="predicted"/>
<dbReference type="InterPro" id="IPR050300">
    <property type="entry name" value="GDXG_lipolytic_enzyme"/>
</dbReference>
<name>G8QY58_SPHPG</name>
<evidence type="ECO:0000313" key="3">
    <source>
        <dbReference type="EMBL" id="AEV29623.1"/>
    </source>
</evidence>
<evidence type="ECO:0000256" key="1">
    <source>
        <dbReference type="ARBA" id="ARBA00022801"/>
    </source>
</evidence>
<keyword evidence="4" id="KW-1185">Reference proteome</keyword>
<dbReference type="Pfam" id="PF07859">
    <property type="entry name" value="Abhydrolase_3"/>
    <property type="match status" value="1"/>
</dbReference>
<reference evidence="3 4" key="1">
    <citation type="submission" date="2011-11" db="EMBL/GenBank/DDBJ databases">
        <title>Complete sequence of Spirochaeta sp. grapes.</title>
        <authorList>
            <consortium name="US DOE Joint Genome Institute"/>
            <person name="Lucas S."/>
            <person name="Han J."/>
            <person name="Lapidus A."/>
            <person name="Cheng J.-F."/>
            <person name="Goodwin L."/>
            <person name="Pitluck S."/>
            <person name="Peters L."/>
            <person name="Ovchinnikova G."/>
            <person name="Munk A.C."/>
            <person name="Detter J.C."/>
            <person name="Han C."/>
            <person name="Tapia R."/>
            <person name="Land M."/>
            <person name="Hauser L."/>
            <person name="Kyrpides N."/>
            <person name="Ivanova N."/>
            <person name="Pagani I."/>
            <person name="Ritalahtilisa K."/>
            <person name="Loeffler F."/>
            <person name="Woyke T."/>
        </authorList>
    </citation>
    <scope>NUCLEOTIDE SEQUENCE [LARGE SCALE GENOMIC DNA]</scope>
    <source>
        <strain evidence="4">ATCC BAA-1885 / DSM 22778 / Grapes</strain>
    </source>
</reference>
<dbReference type="InterPro" id="IPR013094">
    <property type="entry name" value="AB_hydrolase_3"/>
</dbReference>
<evidence type="ECO:0000259" key="2">
    <source>
        <dbReference type="Pfam" id="PF07859"/>
    </source>
</evidence>
<dbReference type="PANTHER" id="PTHR48081:SF8">
    <property type="entry name" value="ALPHA_BETA HYDROLASE FOLD-3 DOMAIN-CONTAINING PROTEIN-RELATED"/>
    <property type="match status" value="1"/>
</dbReference>
<dbReference type="AlphaFoldDB" id="G8QY58"/>
<dbReference type="KEGG" id="sgp:SpiGrapes_1828"/>
<accession>G8QY58</accession>
<dbReference type="eggNOG" id="COG0657">
    <property type="taxonomic scope" value="Bacteria"/>
</dbReference>
<dbReference type="SUPFAM" id="SSF53474">
    <property type="entry name" value="alpha/beta-Hydrolases"/>
    <property type="match status" value="1"/>
</dbReference>
<feature type="domain" description="Alpha/beta hydrolase fold-3" evidence="2">
    <location>
        <begin position="100"/>
        <end position="306"/>
    </location>
</feature>
<dbReference type="Proteomes" id="UP000005632">
    <property type="component" value="Chromosome"/>
</dbReference>
<dbReference type="InterPro" id="IPR029058">
    <property type="entry name" value="AB_hydrolase_fold"/>
</dbReference>
<organism evidence="3 4">
    <name type="scientific">Sphaerochaeta pleomorpha (strain ATCC BAA-1885 / DSM 22778 / Grapes)</name>
    <dbReference type="NCBI Taxonomy" id="158190"/>
    <lineage>
        <taxon>Bacteria</taxon>
        <taxon>Pseudomonadati</taxon>
        <taxon>Spirochaetota</taxon>
        <taxon>Spirochaetia</taxon>
        <taxon>Spirochaetales</taxon>
        <taxon>Sphaerochaetaceae</taxon>
        <taxon>Sphaerochaeta</taxon>
    </lineage>
</organism>
<dbReference type="HOGENOM" id="CLU_012494_6_2_12"/>
<dbReference type="Gene3D" id="3.40.50.1820">
    <property type="entry name" value="alpha/beta hydrolase"/>
    <property type="match status" value="1"/>
</dbReference>
<keyword evidence="1" id="KW-0378">Hydrolase</keyword>
<dbReference type="EMBL" id="CP003155">
    <property type="protein sequence ID" value="AEV29623.1"/>
    <property type="molecule type" value="Genomic_DNA"/>
</dbReference>
<dbReference type="PANTHER" id="PTHR48081">
    <property type="entry name" value="AB HYDROLASE SUPERFAMILY PROTEIN C4A8.06C"/>
    <property type="match status" value="1"/>
</dbReference>
<evidence type="ECO:0000313" key="4">
    <source>
        <dbReference type="Proteomes" id="UP000005632"/>
    </source>
</evidence>
<gene>
    <name evidence="3" type="ordered locus">SpiGrapes_1828</name>
</gene>
<dbReference type="GO" id="GO:0016787">
    <property type="term" value="F:hydrolase activity"/>
    <property type="evidence" value="ECO:0007669"/>
    <property type="project" value="UniProtKB-KW"/>
</dbReference>
<dbReference type="STRING" id="158190.SpiGrapes_1828"/>